<organism evidence="1">
    <name type="scientific">Rhizophora mucronata</name>
    <name type="common">Asiatic mangrove</name>
    <dbReference type="NCBI Taxonomy" id="61149"/>
    <lineage>
        <taxon>Eukaryota</taxon>
        <taxon>Viridiplantae</taxon>
        <taxon>Streptophyta</taxon>
        <taxon>Embryophyta</taxon>
        <taxon>Tracheophyta</taxon>
        <taxon>Spermatophyta</taxon>
        <taxon>Magnoliopsida</taxon>
        <taxon>eudicotyledons</taxon>
        <taxon>Gunneridae</taxon>
        <taxon>Pentapetalae</taxon>
        <taxon>rosids</taxon>
        <taxon>fabids</taxon>
        <taxon>Malpighiales</taxon>
        <taxon>Rhizophoraceae</taxon>
        <taxon>Rhizophora</taxon>
    </lineage>
</organism>
<protein>
    <submittedName>
        <fullName evidence="1">Vesicle-fusing ATPase</fullName>
    </submittedName>
</protein>
<dbReference type="AlphaFoldDB" id="A0A2P2MVS1"/>
<accession>A0A2P2MVS1</accession>
<reference evidence="1" key="1">
    <citation type="submission" date="2018-02" db="EMBL/GenBank/DDBJ databases">
        <title>Rhizophora mucronata_Transcriptome.</title>
        <authorList>
            <person name="Meera S.P."/>
            <person name="Sreeshan A."/>
            <person name="Augustine A."/>
        </authorList>
    </citation>
    <scope>NUCLEOTIDE SEQUENCE</scope>
    <source>
        <tissue evidence="1">Leaf</tissue>
    </source>
</reference>
<evidence type="ECO:0000313" key="1">
    <source>
        <dbReference type="EMBL" id="MBX34323.1"/>
    </source>
</evidence>
<name>A0A2P2MVS1_RHIMU</name>
<proteinExistence type="predicted"/>
<dbReference type="EMBL" id="GGEC01053839">
    <property type="protein sequence ID" value="MBX34323.1"/>
    <property type="molecule type" value="Transcribed_RNA"/>
</dbReference>
<sequence>MQNPNFGDTMQNHKYLLIFIPLFHEFQLKREQGEVEVIRRDKPAYGYRVAGGNSGVPPLNGVESYPTRSNGLVGIER</sequence>